<dbReference type="Proteomes" id="UP000309997">
    <property type="component" value="Unassembled WGS sequence"/>
</dbReference>
<dbReference type="EMBL" id="RCHU02000002">
    <property type="protein sequence ID" value="KAL3603598.1"/>
    <property type="molecule type" value="Genomic_DNA"/>
</dbReference>
<reference evidence="1 2" key="1">
    <citation type="journal article" date="2024" name="Plant Biotechnol. J.">
        <title>Genome and CRISPR/Cas9 system of a widespread forest tree (Populus alba) in the world.</title>
        <authorList>
            <person name="Liu Y.J."/>
            <person name="Jiang P.F."/>
            <person name="Han X.M."/>
            <person name="Li X.Y."/>
            <person name="Wang H.M."/>
            <person name="Wang Y.J."/>
            <person name="Wang X.X."/>
            <person name="Zeng Q.Y."/>
        </authorList>
    </citation>
    <scope>NUCLEOTIDE SEQUENCE [LARGE SCALE GENOMIC DNA]</scope>
    <source>
        <strain evidence="2">cv. PAL-ZL1</strain>
    </source>
</reference>
<proteinExistence type="predicted"/>
<comment type="caution">
    <text evidence="1">The sequence shown here is derived from an EMBL/GenBank/DDBJ whole genome shotgun (WGS) entry which is preliminary data.</text>
</comment>
<protein>
    <submittedName>
        <fullName evidence="1">Uncharacterized protein</fullName>
    </submittedName>
</protein>
<sequence length="98" mass="10942">MFAPYFPFVPCQAIHVKGGTSDSGPWETINGGQQLQSSCIVHFHTALQTEPYLIFFREIHKLFLYAVLVEIVSCGLYGVAPRATLDDALLLFFSHLLP</sequence>
<evidence type="ECO:0000313" key="2">
    <source>
        <dbReference type="Proteomes" id="UP000309997"/>
    </source>
</evidence>
<organism evidence="1 2">
    <name type="scientific">Populus alba</name>
    <name type="common">White poplar</name>
    <dbReference type="NCBI Taxonomy" id="43335"/>
    <lineage>
        <taxon>Eukaryota</taxon>
        <taxon>Viridiplantae</taxon>
        <taxon>Streptophyta</taxon>
        <taxon>Embryophyta</taxon>
        <taxon>Tracheophyta</taxon>
        <taxon>Spermatophyta</taxon>
        <taxon>Magnoliopsida</taxon>
        <taxon>eudicotyledons</taxon>
        <taxon>Gunneridae</taxon>
        <taxon>Pentapetalae</taxon>
        <taxon>rosids</taxon>
        <taxon>fabids</taxon>
        <taxon>Malpighiales</taxon>
        <taxon>Salicaceae</taxon>
        <taxon>Saliceae</taxon>
        <taxon>Populus</taxon>
    </lineage>
</organism>
<evidence type="ECO:0000313" key="1">
    <source>
        <dbReference type="EMBL" id="KAL3603598.1"/>
    </source>
</evidence>
<accession>A0ACC4CQJ2</accession>
<gene>
    <name evidence="1" type="ORF">D5086_004457</name>
</gene>
<keyword evidence="2" id="KW-1185">Reference proteome</keyword>
<name>A0ACC4CQJ2_POPAL</name>